<evidence type="ECO:0000313" key="3">
    <source>
        <dbReference type="EMBL" id="KAJ3079513.1"/>
    </source>
</evidence>
<evidence type="ECO:0000313" key="4">
    <source>
        <dbReference type="Proteomes" id="UP001211907"/>
    </source>
</evidence>
<dbReference type="Proteomes" id="UP001211907">
    <property type="component" value="Unassembled WGS sequence"/>
</dbReference>
<name>A0AAD5SP02_9FUNG</name>
<reference evidence="3" key="1">
    <citation type="submission" date="2020-05" db="EMBL/GenBank/DDBJ databases">
        <title>Phylogenomic resolution of chytrid fungi.</title>
        <authorList>
            <person name="Stajich J.E."/>
            <person name="Amses K."/>
            <person name="Simmons R."/>
            <person name="Seto K."/>
            <person name="Myers J."/>
            <person name="Bonds A."/>
            <person name="Quandt C.A."/>
            <person name="Barry K."/>
            <person name="Liu P."/>
            <person name="Grigoriev I."/>
            <person name="Longcore J.E."/>
            <person name="James T.Y."/>
        </authorList>
    </citation>
    <scope>NUCLEOTIDE SEQUENCE</scope>
    <source>
        <strain evidence="3">JEL0513</strain>
    </source>
</reference>
<keyword evidence="4" id="KW-1185">Reference proteome</keyword>
<protein>
    <recommendedName>
        <fullName evidence="2">Nephrocystin 3-like N-terminal domain-containing protein</fullName>
    </recommendedName>
</protein>
<feature type="domain" description="Nephrocystin 3-like N-terminal" evidence="2">
    <location>
        <begin position="2"/>
        <end position="100"/>
    </location>
</feature>
<dbReference type="Pfam" id="PF24883">
    <property type="entry name" value="NPHP3_N"/>
    <property type="match status" value="1"/>
</dbReference>
<accession>A0AAD5SP02</accession>
<keyword evidence="1" id="KW-0677">Repeat</keyword>
<evidence type="ECO:0000256" key="1">
    <source>
        <dbReference type="ARBA" id="ARBA00022737"/>
    </source>
</evidence>
<comment type="caution">
    <text evidence="3">The sequence shown here is derived from an EMBL/GenBank/DDBJ whole genome shotgun (WGS) entry which is preliminary data.</text>
</comment>
<dbReference type="InterPro" id="IPR056884">
    <property type="entry name" value="NPHP3-like_N"/>
</dbReference>
<gene>
    <name evidence="3" type="ORF">HK100_010397</name>
</gene>
<evidence type="ECO:0000259" key="2">
    <source>
        <dbReference type="Pfam" id="PF24883"/>
    </source>
</evidence>
<proteinExistence type="predicted"/>
<organism evidence="3 4">
    <name type="scientific">Physocladia obscura</name>
    <dbReference type="NCBI Taxonomy" id="109957"/>
    <lineage>
        <taxon>Eukaryota</taxon>
        <taxon>Fungi</taxon>
        <taxon>Fungi incertae sedis</taxon>
        <taxon>Chytridiomycota</taxon>
        <taxon>Chytridiomycota incertae sedis</taxon>
        <taxon>Chytridiomycetes</taxon>
        <taxon>Chytridiales</taxon>
        <taxon>Chytriomycetaceae</taxon>
        <taxon>Physocladia</taxon>
    </lineage>
</organism>
<sequence>MAWDLSQQFQEFHDHLETVMANDEISTTNGQPSVLSQTTTTFSRLILDGIQTISNPGKVILLIIDALDELDIHTRQSFLDVLKHARGSYPNWIKFFLTGRPEVDIANSLNYLNPLELEPTKQNNMDDLRIFISNQLQSMWKTVPSQDVHECVELLLANADGLFIYVRNVLVLIAEKKYSFHDAHEQLRNFKSGPDAVYLKILQAALADKNDFVDTSVFLHVFGVILAVCEPLDIPSLCEIGSLDITQTSILISKFSRTILKLDDCKVSVVHKSIKDFLTNSDHCEH</sequence>
<dbReference type="EMBL" id="JADGJH010005719">
    <property type="protein sequence ID" value="KAJ3079513.1"/>
    <property type="molecule type" value="Genomic_DNA"/>
</dbReference>
<dbReference type="AlphaFoldDB" id="A0AAD5SP02"/>
<dbReference type="PANTHER" id="PTHR10039">
    <property type="entry name" value="AMELOGENIN"/>
    <property type="match status" value="1"/>
</dbReference>